<dbReference type="Proteomes" id="UP000030687">
    <property type="component" value="Unassembled WGS sequence"/>
</dbReference>
<sequence length="337" mass="36470">MILSFLFLNPRLNTPSNLQTFETRPRSLINSKNKDRKKIKKKMPNEKSVMAVIRAARPTFRNDFDKIAFVVHASFLASGHVLTATGPAADTEFTSPSSSTDEVGIDHWNELADDNYAFLFINPEKGSKKVLVKCLVMNSKLLVDALAEGASEPVHLEINVADYVAENGGNYSDKFKNLEKLVTDLDKDIISKLYGSPKTASSERCEGSRPIVTDPAFGFEHDGPQSYVTGIPVPPINPSRGSDLFPGPGAGMYPRRGGFGGDGSMLIGPDHPGFFGGIGGDPSFPGGNPPVPPGARFDPYGPPGIPGFEPNRFVRNPRGPDRTHPDLEFRPGGSDFI</sequence>
<dbReference type="Pfam" id="PF11566">
    <property type="entry name" value="PI31_Prot_N"/>
    <property type="match status" value="1"/>
</dbReference>
<reference evidence="5 6" key="1">
    <citation type="submission" date="2013-10" db="EMBL/GenBank/DDBJ databases">
        <authorList>
            <consortium name="International Citrus Genome Consortium"/>
            <person name="Jenkins J."/>
            <person name="Schmutz J."/>
            <person name="Prochnik S."/>
            <person name="Rokhsar D."/>
            <person name="Gmitter F."/>
            <person name="Ollitrault P."/>
            <person name="Machado M."/>
            <person name="Talon M."/>
            <person name="Wincker P."/>
            <person name="Jaillon O."/>
            <person name="Morgante M."/>
        </authorList>
    </citation>
    <scope>NUCLEOTIDE SEQUENCE</scope>
    <source>
        <strain evidence="6">cv. Clemenules</strain>
    </source>
</reference>
<dbReference type="InParanoid" id="V4T2N5"/>
<evidence type="ECO:0000256" key="2">
    <source>
        <dbReference type="ARBA" id="ARBA00022942"/>
    </source>
</evidence>
<proteinExistence type="inferred from homology"/>
<dbReference type="EMBL" id="KI536661">
    <property type="protein sequence ID" value="ESR54463.1"/>
    <property type="molecule type" value="Genomic_DNA"/>
</dbReference>
<dbReference type="FunCoup" id="V4T2N5">
    <property type="interactions" value="2809"/>
</dbReference>
<protein>
    <recommendedName>
        <fullName evidence="4">PI31 proteasome regulator N-terminal domain-containing protein</fullName>
    </recommendedName>
</protein>
<dbReference type="GO" id="GO:0043161">
    <property type="term" value="P:proteasome-mediated ubiquitin-dependent protein catabolic process"/>
    <property type="evidence" value="ECO:0007669"/>
    <property type="project" value="InterPro"/>
</dbReference>
<dbReference type="InterPro" id="IPR045128">
    <property type="entry name" value="PI31-like"/>
</dbReference>
<dbReference type="STRING" id="85681.V4T2N5"/>
<dbReference type="PANTHER" id="PTHR13266:SF1">
    <property type="entry name" value="PROTEASOME INHIBITOR PI31 SUBUNIT"/>
    <property type="match status" value="1"/>
</dbReference>
<feature type="region of interest" description="Disordered" evidence="3">
    <location>
        <begin position="292"/>
        <end position="337"/>
    </location>
</feature>
<feature type="domain" description="PI31 proteasome regulator N-terminal" evidence="4">
    <location>
        <begin position="57"/>
        <end position="196"/>
    </location>
</feature>
<dbReference type="AlphaFoldDB" id="V4T2N5"/>
<dbReference type="PANTHER" id="PTHR13266">
    <property type="entry name" value="PROTEASOME INHIBITOR"/>
    <property type="match status" value="1"/>
</dbReference>
<evidence type="ECO:0000256" key="3">
    <source>
        <dbReference type="SAM" id="MobiDB-lite"/>
    </source>
</evidence>
<feature type="compositionally biased region" description="Basic and acidic residues" evidence="3">
    <location>
        <begin position="318"/>
        <end position="329"/>
    </location>
</feature>
<accession>V4T2N5</accession>
<dbReference type="InterPro" id="IPR021625">
    <property type="entry name" value="PI31_Prot_N"/>
</dbReference>
<dbReference type="GO" id="GO:0000502">
    <property type="term" value="C:proteasome complex"/>
    <property type="evidence" value="ECO:0007669"/>
    <property type="project" value="UniProtKB-KW"/>
</dbReference>
<keyword evidence="2" id="KW-0647">Proteasome</keyword>
<name>V4T2N5_CITCL</name>
<dbReference type="Gramene" id="ESR54463">
    <property type="protein sequence ID" value="ESR54463"/>
    <property type="gene ID" value="CICLE_v10021036mg"/>
</dbReference>
<dbReference type="GO" id="GO:0070628">
    <property type="term" value="F:proteasome binding"/>
    <property type="evidence" value="ECO:0007669"/>
    <property type="project" value="InterPro"/>
</dbReference>
<gene>
    <name evidence="5" type="ORF">CICLE_v10021036mg</name>
</gene>
<comment type="similarity">
    <text evidence="1">Belongs to the proteasome inhibitor PI31 family.</text>
</comment>
<evidence type="ECO:0000313" key="5">
    <source>
        <dbReference type="EMBL" id="ESR54463.1"/>
    </source>
</evidence>
<organism evidence="5 6">
    <name type="scientific">Citrus clementina</name>
    <name type="common">Clementine</name>
    <name type="synonym">Citrus deliciosa x Citrus sinensis</name>
    <dbReference type="NCBI Taxonomy" id="85681"/>
    <lineage>
        <taxon>Eukaryota</taxon>
        <taxon>Viridiplantae</taxon>
        <taxon>Streptophyta</taxon>
        <taxon>Embryophyta</taxon>
        <taxon>Tracheophyta</taxon>
        <taxon>Spermatophyta</taxon>
        <taxon>Magnoliopsida</taxon>
        <taxon>eudicotyledons</taxon>
        <taxon>Gunneridae</taxon>
        <taxon>Pentapetalae</taxon>
        <taxon>rosids</taxon>
        <taxon>malvids</taxon>
        <taxon>Sapindales</taxon>
        <taxon>Rutaceae</taxon>
        <taxon>Aurantioideae</taxon>
        <taxon>Citrus</taxon>
    </lineage>
</organism>
<evidence type="ECO:0000256" key="1">
    <source>
        <dbReference type="ARBA" id="ARBA00006405"/>
    </source>
</evidence>
<dbReference type="OMA" id="PFGFPDI"/>
<dbReference type="Gene3D" id="3.40.1000.30">
    <property type="match status" value="1"/>
</dbReference>
<evidence type="ECO:0000259" key="4">
    <source>
        <dbReference type="Pfam" id="PF11566"/>
    </source>
</evidence>
<dbReference type="eggNOG" id="KOG4761">
    <property type="taxonomic scope" value="Eukaryota"/>
</dbReference>
<keyword evidence="6" id="KW-1185">Reference proteome</keyword>
<dbReference type="OrthoDB" id="68090at2759"/>
<evidence type="ECO:0000313" key="6">
    <source>
        <dbReference type="Proteomes" id="UP000030687"/>
    </source>
</evidence>
<dbReference type="GO" id="GO:0004866">
    <property type="term" value="F:endopeptidase inhibitor activity"/>
    <property type="evidence" value="ECO:0007669"/>
    <property type="project" value="InterPro"/>
</dbReference>